<reference evidence="8 9" key="1">
    <citation type="journal article" date="2014" name="Nature">
        <title>An environmental bacterial taxon with a large and distinct metabolic repertoire.</title>
        <authorList>
            <person name="Wilson M.C."/>
            <person name="Mori T."/>
            <person name="Ruckert C."/>
            <person name="Uria A.R."/>
            <person name="Helf M.J."/>
            <person name="Takada K."/>
            <person name="Gernert C."/>
            <person name="Steffens U.A."/>
            <person name="Heycke N."/>
            <person name="Schmitt S."/>
            <person name="Rinke C."/>
            <person name="Helfrich E.J."/>
            <person name="Brachmann A.O."/>
            <person name="Gurgui C."/>
            <person name="Wakimoto T."/>
            <person name="Kracht M."/>
            <person name="Crusemann M."/>
            <person name="Hentschel U."/>
            <person name="Abe I."/>
            <person name="Matsunaga S."/>
            <person name="Kalinowski J."/>
            <person name="Takeyama H."/>
            <person name="Piel J."/>
        </authorList>
    </citation>
    <scope>NUCLEOTIDE SEQUENCE [LARGE SCALE GENOMIC DNA]</scope>
    <source>
        <strain evidence="9">TSY1</strain>
    </source>
</reference>
<evidence type="ECO:0000256" key="1">
    <source>
        <dbReference type="ARBA" id="ARBA00022737"/>
    </source>
</evidence>
<dbReference type="SMART" id="SM00382">
    <property type="entry name" value="AAA"/>
    <property type="match status" value="2"/>
</dbReference>
<dbReference type="GO" id="GO:0003676">
    <property type="term" value="F:nucleic acid binding"/>
    <property type="evidence" value="ECO:0007669"/>
    <property type="project" value="UniProtKB-ARBA"/>
</dbReference>
<feature type="domain" description="ABC transporter" evidence="7">
    <location>
        <begin position="4"/>
        <end position="257"/>
    </location>
</feature>
<evidence type="ECO:0000313" key="9">
    <source>
        <dbReference type="Proteomes" id="UP000019141"/>
    </source>
</evidence>
<dbReference type="PROSITE" id="PS00211">
    <property type="entry name" value="ABC_TRANSPORTER_1"/>
    <property type="match status" value="2"/>
</dbReference>
<evidence type="ECO:0000256" key="5">
    <source>
        <dbReference type="ARBA" id="ARBA00061478"/>
    </source>
</evidence>
<dbReference type="CDD" id="cd03221">
    <property type="entry name" value="ABCF_EF-3"/>
    <property type="match status" value="2"/>
</dbReference>
<evidence type="ECO:0000256" key="2">
    <source>
        <dbReference type="ARBA" id="ARBA00022741"/>
    </source>
</evidence>
<comment type="caution">
    <text evidence="8">The sequence shown here is derived from an EMBL/GenBank/DDBJ whole genome shotgun (WGS) entry which is preliminary data.</text>
</comment>
<dbReference type="FunFam" id="3.40.50.300:FF:000011">
    <property type="entry name" value="Putative ABC transporter ATP-binding component"/>
    <property type="match status" value="1"/>
</dbReference>
<dbReference type="AlphaFoldDB" id="W4LF23"/>
<dbReference type="InterPro" id="IPR051309">
    <property type="entry name" value="ABCF_ATPase"/>
</dbReference>
<dbReference type="FunFam" id="3.40.50.300:FF:000309">
    <property type="entry name" value="ABC transporter ATP-binding protein"/>
    <property type="match status" value="1"/>
</dbReference>
<keyword evidence="6" id="KW-0175">Coiled coil</keyword>
<evidence type="ECO:0000256" key="4">
    <source>
        <dbReference type="ARBA" id="ARBA00049360"/>
    </source>
</evidence>
<dbReference type="PANTHER" id="PTHR42855:SF2">
    <property type="entry name" value="DRUG RESISTANCE ABC TRANSPORTER,ATP-BINDING PROTEIN"/>
    <property type="match status" value="1"/>
</dbReference>
<keyword evidence="2" id="KW-0547">Nucleotide-binding</keyword>
<accession>W4LF23</accession>
<evidence type="ECO:0000256" key="3">
    <source>
        <dbReference type="ARBA" id="ARBA00022840"/>
    </source>
</evidence>
<dbReference type="PANTHER" id="PTHR42855">
    <property type="entry name" value="ABC TRANSPORTER ATP-BINDING SUBUNIT"/>
    <property type="match status" value="1"/>
</dbReference>
<evidence type="ECO:0000313" key="8">
    <source>
        <dbReference type="EMBL" id="ETW95936.1"/>
    </source>
</evidence>
<dbReference type="InterPro" id="IPR003593">
    <property type="entry name" value="AAA+_ATPase"/>
</dbReference>
<gene>
    <name evidence="8" type="ORF">ETSY1_28600</name>
</gene>
<feature type="coiled-coil region" evidence="6">
    <location>
        <begin position="243"/>
        <end position="273"/>
    </location>
</feature>
<dbReference type="InterPro" id="IPR017871">
    <property type="entry name" value="ABC_transporter-like_CS"/>
</dbReference>
<dbReference type="SUPFAM" id="SSF52540">
    <property type="entry name" value="P-loop containing nucleoside triphosphate hydrolases"/>
    <property type="match status" value="2"/>
</dbReference>
<dbReference type="PROSITE" id="PS50893">
    <property type="entry name" value="ABC_TRANSPORTER_2"/>
    <property type="match status" value="2"/>
</dbReference>
<dbReference type="PATRIC" id="fig|1429438.4.peg.5448"/>
<name>W4LF23_ENTF1</name>
<dbReference type="InterPro" id="IPR003439">
    <property type="entry name" value="ABC_transporter-like_ATP-bd"/>
</dbReference>
<feature type="coiled-coil region" evidence="6">
    <location>
        <begin position="580"/>
        <end position="637"/>
    </location>
</feature>
<dbReference type="EMBL" id="AZHW01000854">
    <property type="protein sequence ID" value="ETW95936.1"/>
    <property type="molecule type" value="Genomic_DNA"/>
</dbReference>
<organism evidence="8 9">
    <name type="scientific">Entotheonella factor</name>
    <dbReference type="NCBI Taxonomy" id="1429438"/>
    <lineage>
        <taxon>Bacteria</taxon>
        <taxon>Pseudomonadati</taxon>
        <taxon>Nitrospinota/Tectimicrobiota group</taxon>
        <taxon>Candidatus Tectimicrobiota</taxon>
        <taxon>Candidatus Entotheonellia</taxon>
        <taxon>Candidatus Entotheonellales</taxon>
        <taxon>Candidatus Entotheonellaceae</taxon>
        <taxon>Candidatus Entotheonella</taxon>
    </lineage>
</organism>
<keyword evidence="3" id="KW-0067">ATP-binding</keyword>
<proteinExistence type="inferred from homology"/>
<dbReference type="GO" id="GO:0016887">
    <property type="term" value="F:ATP hydrolysis activity"/>
    <property type="evidence" value="ECO:0007669"/>
    <property type="project" value="InterPro"/>
</dbReference>
<comment type="catalytic activity">
    <reaction evidence="4">
        <text>ATP + H2O = ADP + phosphate + H(+)</text>
        <dbReference type="Rhea" id="RHEA:13065"/>
        <dbReference type="ChEBI" id="CHEBI:15377"/>
        <dbReference type="ChEBI" id="CHEBI:15378"/>
        <dbReference type="ChEBI" id="CHEBI:30616"/>
        <dbReference type="ChEBI" id="CHEBI:43474"/>
        <dbReference type="ChEBI" id="CHEBI:456216"/>
    </reaction>
</comment>
<dbReference type="InterPro" id="IPR032781">
    <property type="entry name" value="ABC_tran_Xtn"/>
</dbReference>
<keyword evidence="1" id="KW-0677">Repeat</keyword>
<dbReference type="Pfam" id="PF00005">
    <property type="entry name" value="ABC_tran"/>
    <property type="match status" value="2"/>
</dbReference>
<keyword evidence="9" id="KW-1185">Reference proteome</keyword>
<dbReference type="Pfam" id="PF12848">
    <property type="entry name" value="ABC_tran_Xtn"/>
    <property type="match status" value="1"/>
</dbReference>
<dbReference type="InterPro" id="IPR027417">
    <property type="entry name" value="P-loop_NTPase"/>
</dbReference>
<dbReference type="Gene3D" id="3.40.50.300">
    <property type="entry name" value="P-loop containing nucleotide triphosphate hydrolases"/>
    <property type="match status" value="2"/>
</dbReference>
<evidence type="ECO:0000259" key="7">
    <source>
        <dbReference type="PROSITE" id="PS50893"/>
    </source>
</evidence>
<comment type="similarity">
    <text evidence="5">Belongs to the ABC transporter superfamily. ABCF family. Uup subfamily.</text>
</comment>
<sequence>MTLLRAEHISKSFAGVPVLQDVSLQLEAHHKVGLIGANGSGKSTLMQILSGDLPPDSGTIERTRRLEIGYLTQEMTLEGERTLYEEVREAFRPLLDMQAEMAELEARLGQAQSNDSDLQRYGALLETFQAREGYAIQARVEATLFGLGFGPEDLQKPAVQLSGGQKNMAALARVLLEAPDLLMLDEPSNHLDIAATEWLEGFIRDYQGGVVVISHDRYFLDRTVEEIVEIERHHLTPYPGNYSAYVKVKAERLEQQRKAYEQQQAEIRRQEDFIRRNMAGQKTKQAQSRQKALDRLERVAAPTDDSRRMGLQFDTNQRESHEVIVCRKVHKSYGPHHILRGLDFTVYRSEKVGLMGPNGAGKSTLLRLLMEHDTVDEGTLRLGRNTTVAYYDQEMAQLNLEATVLDEIWQIEPLKPAGDIRSYLGRFLFSGDEVYNTIGHLSGGEKSRVALAKLMLLPANLLVLDEPTNHLDIPAREALESALAEYPGAVLIVSHDRYFLDRIVSRLLYLRNGTCDAYPGNYSEYQAHVAAQQAEAQRAPSAKAAKVKSSPNQDNVKVKVKVKAPRGPRRRKPEVIEREIGEVEAEIEALQGAIDTEQQNADWQRLAELTSQQGTLATRLENLMQEWEESMMAAEEGRR</sequence>
<dbReference type="GO" id="GO:0005524">
    <property type="term" value="F:ATP binding"/>
    <property type="evidence" value="ECO:0007669"/>
    <property type="project" value="UniProtKB-KW"/>
</dbReference>
<dbReference type="HOGENOM" id="CLU_000604_36_0_7"/>
<protein>
    <recommendedName>
        <fullName evidence="7">ABC transporter domain-containing protein</fullName>
    </recommendedName>
</protein>
<feature type="domain" description="ABC transporter" evidence="7">
    <location>
        <begin position="324"/>
        <end position="537"/>
    </location>
</feature>
<evidence type="ECO:0000256" key="6">
    <source>
        <dbReference type="SAM" id="Coils"/>
    </source>
</evidence>
<dbReference type="Proteomes" id="UP000019141">
    <property type="component" value="Unassembled WGS sequence"/>
</dbReference>